<dbReference type="PROSITE" id="PS51201">
    <property type="entry name" value="RCK_N"/>
    <property type="match status" value="1"/>
</dbReference>
<feature type="domain" description="RCK N-terminal" evidence="8">
    <location>
        <begin position="404"/>
        <end position="520"/>
    </location>
</feature>
<dbReference type="PANTHER" id="PTHR42751">
    <property type="entry name" value="SODIUM/HYDROGEN EXCHANGER FAMILY/TRKA DOMAIN PROTEIN"/>
    <property type="match status" value="1"/>
</dbReference>
<evidence type="ECO:0000313" key="10">
    <source>
        <dbReference type="Proteomes" id="UP000033918"/>
    </source>
</evidence>
<evidence type="ECO:0000256" key="7">
    <source>
        <dbReference type="SAM" id="Phobius"/>
    </source>
</evidence>
<organism evidence="9 10">
    <name type="scientific">Candidatus Wolfebacteria bacterium GW2011_GWB1_41_12</name>
    <dbReference type="NCBI Taxonomy" id="1619006"/>
    <lineage>
        <taxon>Bacteria</taxon>
        <taxon>Candidatus Wolfeibacteriota</taxon>
    </lineage>
</organism>
<dbReference type="InterPro" id="IPR036291">
    <property type="entry name" value="NAD(P)-bd_dom_sf"/>
</dbReference>
<gene>
    <name evidence="9" type="ORF">UU38_C0003G0145</name>
</gene>
<evidence type="ECO:0000256" key="6">
    <source>
        <dbReference type="ARBA" id="ARBA00023136"/>
    </source>
</evidence>
<evidence type="ECO:0000256" key="4">
    <source>
        <dbReference type="ARBA" id="ARBA00022692"/>
    </source>
</evidence>
<keyword evidence="3" id="KW-0813">Transport</keyword>
<comment type="subcellular location">
    <subcellularLocation>
        <location evidence="1">Membrane</location>
        <topology evidence="1">Multi-pass membrane protein</topology>
    </subcellularLocation>
</comment>
<dbReference type="AlphaFoldDB" id="A0A0G0UJ98"/>
<keyword evidence="4 7" id="KW-0812">Transmembrane</keyword>
<feature type="transmembrane region" description="Helical" evidence="7">
    <location>
        <begin position="6"/>
        <end position="25"/>
    </location>
</feature>
<dbReference type="GO" id="GO:1902600">
    <property type="term" value="P:proton transmembrane transport"/>
    <property type="evidence" value="ECO:0007669"/>
    <property type="project" value="InterPro"/>
</dbReference>
<feature type="transmembrane region" description="Helical" evidence="7">
    <location>
        <begin position="180"/>
        <end position="201"/>
    </location>
</feature>
<dbReference type="GO" id="GO:0015297">
    <property type="term" value="F:antiporter activity"/>
    <property type="evidence" value="ECO:0007669"/>
    <property type="project" value="InterPro"/>
</dbReference>
<proteinExistence type="inferred from homology"/>
<dbReference type="Pfam" id="PF00999">
    <property type="entry name" value="Na_H_Exchanger"/>
    <property type="match status" value="1"/>
</dbReference>
<dbReference type="PANTHER" id="PTHR42751:SF3">
    <property type="entry name" value="SODIUM_GLUTAMATE SYMPORTER"/>
    <property type="match status" value="1"/>
</dbReference>
<feature type="transmembrane region" description="Helical" evidence="7">
    <location>
        <begin position="323"/>
        <end position="345"/>
    </location>
</feature>
<evidence type="ECO:0000256" key="1">
    <source>
        <dbReference type="ARBA" id="ARBA00004141"/>
    </source>
</evidence>
<feature type="transmembrane region" description="Helical" evidence="7">
    <location>
        <begin position="87"/>
        <end position="109"/>
    </location>
</feature>
<feature type="transmembrane region" description="Helical" evidence="7">
    <location>
        <begin position="115"/>
        <end position="134"/>
    </location>
</feature>
<dbReference type="InterPro" id="IPR038770">
    <property type="entry name" value="Na+/solute_symporter_sf"/>
</dbReference>
<evidence type="ECO:0000256" key="5">
    <source>
        <dbReference type="ARBA" id="ARBA00022989"/>
    </source>
</evidence>
<dbReference type="Gene3D" id="3.40.50.720">
    <property type="entry name" value="NAD(P)-binding Rossmann-like Domain"/>
    <property type="match status" value="1"/>
</dbReference>
<feature type="transmembrane region" description="Helical" evidence="7">
    <location>
        <begin position="292"/>
        <end position="316"/>
    </location>
</feature>
<feature type="transmembrane region" description="Helical" evidence="7">
    <location>
        <begin position="30"/>
        <end position="48"/>
    </location>
</feature>
<evidence type="ECO:0000313" key="9">
    <source>
        <dbReference type="EMBL" id="KKR88893.1"/>
    </source>
</evidence>
<dbReference type="GO" id="GO:0016020">
    <property type="term" value="C:membrane"/>
    <property type="evidence" value="ECO:0007669"/>
    <property type="project" value="UniProtKB-SubCell"/>
</dbReference>
<protein>
    <submittedName>
        <fullName evidence="9">Transporter, CPA2 family</fullName>
    </submittedName>
</protein>
<reference evidence="9 10" key="1">
    <citation type="journal article" date="2015" name="Nature">
        <title>rRNA introns, odd ribosomes, and small enigmatic genomes across a large radiation of phyla.</title>
        <authorList>
            <person name="Brown C.T."/>
            <person name="Hug L.A."/>
            <person name="Thomas B.C."/>
            <person name="Sharon I."/>
            <person name="Castelle C.J."/>
            <person name="Singh A."/>
            <person name="Wilkins M.J."/>
            <person name="Williams K.H."/>
            <person name="Banfield J.F."/>
        </authorList>
    </citation>
    <scope>NUCLEOTIDE SEQUENCE [LARGE SCALE GENOMIC DNA]</scope>
</reference>
<dbReference type="InterPro" id="IPR006153">
    <property type="entry name" value="Cation/H_exchanger_TM"/>
</dbReference>
<sequence>MATGIFELAIVIFVAAAFGIIAKIFKQPIILAYLAAGIIIGYFGFFNLADKTTFRLFSDLGVMFLLFLIGLEINYSSLRLVGRASAIIGAGQILFTFIVGLLIALAFNFSYLHGAYIAIALTFSSTIIVVSLLSEKKDLNSLYGKISIGILLIQDLVAISLLVILAGIETGKGLTINDIVLTLFKGIGLFAIMLILGRKFLPLVFDKISRSQELLFLTSLAWVFAAASLVAKIGFSIEIGGFLAGLALANSSENYQIAARIKPLRDFFILIFFVILGSSIIFSNFSGLTLSIIVFSLFVLIGNPLIVLTIMGLMGYRKRTSFLTGLTIAQISEFSLVLAALGFKVGHLNESVVSLITAVGIITITFSTYLTTHADKIFRKLSPYLSLFENKKTTENDFWQKEFHKPIILIGCHRTGQNIALNIPKENLLIIDFDPEVISRLKKQGYDYLFGDIADEEIFDKANLNEARLVVSTSPDLEDNLTILTKLNLLEKRSQIKVVLRARTEQEAKILYQNNADYVLLPHFTAGQYLGKTIGVDPEMKILEQLKNRDLELMEKTNHFIS</sequence>
<feature type="transmembrane region" description="Helical" evidence="7">
    <location>
        <begin position="146"/>
        <end position="168"/>
    </location>
</feature>
<comment type="caution">
    <text evidence="9">The sequence shown here is derived from an EMBL/GenBank/DDBJ whole genome shotgun (WGS) entry which is preliminary data.</text>
</comment>
<dbReference type="InterPro" id="IPR003148">
    <property type="entry name" value="RCK_N"/>
</dbReference>
<evidence type="ECO:0000256" key="2">
    <source>
        <dbReference type="ARBA" id="ARBA00005551"/>
    </source>
</evidence>
<feature type="transmembrane region" description="Helical" evidence="7">
    <location>
        <begin position="267"/>
        <end position="286"/>
    </location>
</feature>
<dbReference type="SUPFAM" id="SSF51735">
    <property type="entry name" value="NAD(P)-binding Rossmann-fold domains"/>
    <property type="match status" value="1"/>
</dbReference>
<dbReference type="Proteomes" id="UP000033918">
    <property type="component" value="Unassembled WGS sequence"/>
</dbReference>
<keyword evidence="5 7" id="KW-1133">Transmembrane helix</keyword>
<dbReference type="Gene3D" id="1.20.1530.20">
    <property type="match status" value="1"/>
</dbReference>
<feature type="transmembrane region" description="Helical" evidence="7">
    <location>
        <begin position="54"/>
        <end position="75"/>
    </location>
</feature>
<dbReference type="EMBL" id="LCAK01000003">
    <property type="protein sequence ID" value="KKR88893.1"/>
    <property type="molecule type" value="Genomic_DNA"/>
</dbReference>
<evidence type="ECO:0000259" key="8">
    <source>
        <dbReference type="PROSITE" id="PS51201"/>
    </source>
</evidence>
<name>A0A0G0UJ98_9BACT</name>
<evidence type="ECO:0000256" key="3">
    <source>
        <dbReference type="ARBA" id="ARBA00022448"/>
    </source>
</evidence>
<dbReference type="Pfam" id="PF02254">
    <property type="entry name" value="TrkA_N"/>
    <property type="match status" value="1"/>
</dbReference>
<feature type="transmembrane region" description="Helical" evidence="7">
    <location>
        <begin position="351"/>
        <end position="370"/>
    </location>
</feature>
<feature type="transmembrane region" description="Helical" evidence="7">
    <location>
        <begin position="213"/>
        <end position="231"/>
    </location>
</feature>
<accession>A0A0G0UJ98</accession>
<feature type="transmembrane region" description="Helical" evidence="7">
    <location>
        <begin position="237"/>
        <end position="255"/>
    </location>
</feature>
<comment type="similarity">
    <text evidence="2">Belongs to the monovalent cation:proton antiporter 2 (CPA2) transporter (TC 2.A.37) family.</text>
</comment>
<keyword evidence="6 7" id="KW-0472">Membrane</keyword>
<dbReference type="GO" id="GO:0006813">
    <property type="term" value="P:potassium ion transport"/>
    <property type="evidence" value="ECO:0007669"/>
    <property type="project" value="InterPro"/>
</dbReference>